<dbReference type="Gene3D" id="3.40.50.150">
    <property type="entry name" value="Vaccinia Virus protein VP39"/>
    <property type="match status" value="1"/>
</dbReference>
<dbReference type="SUPFAM" id="SSF53335">
    <property type="entry name" value="S-adenosyl-L-methionine-dependent methyltransferases"/>
    <property type="match status" value="1"/>
</dbReference>
<keyword evidence="2" id="KW-0808">Transferase</keyword>
<dbReference type="PANTHER" id="PTHR43861:SF1">
    <property type="entry name" value="TRANS-ACONITATE 2-METHYLTRANSFERASE"/>
    <property type="match status" value="1"/>
</dbReference>
<keyword evidence="6" id="KW-1185">Reference proteome</keyword>
<gene>
    <name evidence="5" type="ORF">HED64_16625</name>
</gene>
<dbReference type="PANTHER" id="PTHR43861">
    <property type="entry name" value="TRANS-ACONITATE 2-METHYLTRANSFERASE-RELATED"/>
    <property type="match status" value="1"/>
</dbReference>
<accession>A0ABX1G9W6</accession>
<sequence>MTSHHPHQHQHQHAPSNHQTHPHSDDAAMAEMLDRDAQVLKGHLQEILDWTKPLAGTPERILDVGAGTGTGTFALAHTFPGATVTALDISEYMLGRLAASVTRHGLEGRVTTRQADLDESWPALGELDMIWAASSMHHMSDASRTFSDIYQSLAPDGLLVVVEMDSLPRYLPDDLGWGVPGLEQRCHDVAAALGWNAHPDWRPALEQAGFTVAEQKTFSYEQSENQQLIADAARSFLSRTRESLNDHLTTDDLSAVDQLLDERAPHSLGKRTDLMMRGSRTVWVARRK</sequence>
<dbReference type="Pfam" id="PF13649">
    <property type="entry name" value="Methyltransf_25"/>
    <property type="match status" value="1"/>
</dbReference>
<feature type="domain" description="Methyltransferase" evidence="4">
    <location>
        <begin position="61"/>
        <end position="157"/>
    </location>
</feature>
<organism evidence="5 6">
    <name type="scientific">Paeniglutamicibacter terrestris</name>
    <dbReference type="NCBI Taxonomy" id="2723403"/>
    <lineage>
        <taxon>Bacteria</taxon>
        <taxon>Bacillati</taxon>
        <taxon>Actinomycetota</taxon>
        <taxon>Actinomycetes</taxon>
        <taxon>Micrococcales</taxon>
        <taxon>Micrococcaceae</taxon>
        <taxon>Paeniglutamicibacter</taxon>
    </lineage>
</organism>
<dbReference type="CDD" id="cd02440">
    <property type="entry name" value="AdoMet_MTases"/>
    <property type="match status" value="1"/>
</dbReference>
<reference evidence="5 6" key="1">
    <citation type="submission" date="2020-04" db="EMBL/GenBank/DDBJ databases">
        <title>Paeniglutamicibacter sp. ANT13_2, a novel actinomycete isolated from sediment in Antarctica.</title>
        <authorList>
            <person name="Sakdapetsiri C."/>
            <person name="Pinyakong O."/>
        </authorList>
    </citation>
    <scope>NUCLEOTIDE SEQUENCE [LARGE SCALE GENOMIC DNA]</scope>
    <source>
        <strain evidence="5 6">ANT13_2</strain>
    </source>
</reference>
<dbReference type="RefSeq" id="WP_168153107.1">
    <property type="nucleotide sequence ID" value="NZ_JAAWVT010000010.1"/>
</dbReference>
<feature type="region of interest" description="Disordered" evidence="3">
    <location>
        <begin position="1"/>
        <end position="24"/>
    </location>
</feature>
<feature type="compositionally biased region" description="Basic residues" evidence="3">
    <location>
        <begin position="1"/>
        <end position="12"/>
    </location>
</feature>
<dbReference type="GO" id="GO:0032259">
    <property type="term" value="P:methylation"/>
    <property type="evidence" value="ECO:0007669"/>
    <property type="project" value="UniProtKB-KW"/>
</dbReference>
<protein>
    <submittedName>
        <fullName evidence="5">Class I SAM-dependent methyltransferase</fullName>
    </submittedName>
</protein>
<evidence type="ECO:0000313" key="6">
    <source>
        <dbReference type="Proteomes" id="UP000746595"/>
    </source>
</evidence>
<dbReference type="GO" id="GO:0008168">
    <property type="term" value="F:methyltransferase activity"/>
    <property type="evidence" value="ECO:0007669"/>
    <property type="project" value="UniProtKB-KW"/>
</dbReference>
<dbReference type="InterPro" id="IPR029063">
    <property type="entry name" value="SAM-dependent_MTases_sf"/>
</dbReference>
<dbReference type="InterPro" id="IPR041698">
    <property type="entry name" value="Methyltransf_25"/>
</dbReference>
<evidence type="ECO:0000259" key="4">
    <source>
        <dbReference type="Pfam" id="PF13649"/>
    </source>
</evidence>
<comment type="caution">
    <text evidence="5">The sequence shown here is derived from an EMBL/GenBank/DDBJ whole genome shotgun (WGS) entry which is preliminary data.</text>
</comment>
<keyword evidence="1 5" id="KW-0489">Methyltransferase</keyword>
<dbReference type="Proteomes" id="UP000746595">
    <property type="component" value="Unassembled WGS sequence"/>
</dbReference>
<evidence type="ECO:0000256" key="3">
    <source>
        <dbReference type="SAM" id="MobiDB-lite"/>
    </source>
</evidence>
<name>A0ABX1G9W6_9MICC</name>
<dbReference type="EMBL" id="JAAWVT010000010">
    <property type="protein sequence ID" value="NKG22325.1"/>
    <property type="molecule type" value="Genomic_DNA"/>
</dbReference>
<evidence type="ECO:0000313" key="5">
    <source>
        <dbReference type="EMBL" id="NKG22325.1"/>
    </source>
</evidence>
<proteinExistence type="predicted"/>
<evidence type="ECO:0000256" key="1">
    <source>
        <dbReference type="ARBA" id="ARBA00022603"/>
    </source>
</evidence>
<evidence type="ECO:0000256" key="2">
    <source>
        <dbReference type="ARBA" id="ARBA00022679"/>
    </source>
</evidence>